<accession>A0A1G6YCP2</accession>
<evidence type="ECO:0000313" key="1">
    <source>
        <dbReference type="EMBL" id="SDD87365.1"/>
    </source>
</evidence>
<proteinExistence type="predicted"/>
<keyword evidence="2" id="KW-1185">Reference proteome</keyword>
<protein>
    <submittedName>
        <fullName evidence="1">Uncharacterized protein</fullName>
    </submittedName>
</protein>
<dbReference type="EMBL" id="FNAC01000092">
    <property type="protein sequence ID" value="SDD87365.1"/>
    <property type="molecule type" value="Genomic_DNA"/>
</dbReference>
<evidence type="ECO:0000313" key="2">
    <source>
        <dbReference type="Proteomes" id="UP000199060"/>
    </source>
</evidence>
<dbReference type="Proteomes" id="UP000199060">
    <property type="component" value="Unassembled WGS sequence"/>
</dbReference>
<reference evidence="2" key="1">
    <citation type="submission" date="2016-10" db="EMBL/GenBank/DDBJ databases">
        <authorList>
            <person name="Varghese N."/>
            <person name="Submissions S."/>
        </authorList>
    </citation>
    <scope>NUCLEOTIDE SEQUENCE [LARGE SCALE GENOMIC DNA]</scope>
    <source>
        <strain evidence="2">DSM 23095</strain>
    </source>
</reference>
<sequence>MEEKKFLLFFKNSKNEGNPTKNRLKDRLHRFKIMKSSLPSSFKLARRKRDTLGYLDVSGKIYDLLATGILPNQVRNKLPRYSGQVMTSKKQIK</sequence>
<name>A0A1G6YCP2_9BACT</name>
<dbReference type="AlphaFoldDB" id="A0A1G6YCP2"/>
<organism evidence="1 2">
    <name type="scientific">Algoriphagus faecimaris</name>
    <dbReference type="NCBI Taxonomy" id="686796"/>
    <lineage>
        <taxon>Bacteria</taxon>
        <taxon>Pseudomonadati</taxon>
        <taxon>Bacteroidota</taxon>
        <taxon>Cytophagia</taxon>
        <taxon>Cytophagales</taxon>
        <taxon>Cyclobacteriaceae</taxon>
        <taxon>Algoriphagus</taxon>
    </lineage>
</organism>
<gene>
    <name evidence="1" type="ORF">SAMN04488104_10923</name>
</gene>